<dbReference type="CDD" id="cd04051">
    <property type="entry name" value="C2_SRC2_like"/>
    <property type="match status" value="1"/>
</dbReference>
<organism evidence="3">
    <name type="scientific">Araucaria cunninghamii</name>
    <name type="common">Hoop pine</name>
    <name type="synonym">Moreton Bay pine</name>
    <dbReference type="NCBI Taxonomy" id="56994"/>
    <lineage>
        <taxon>Eukaryota</taxon>
        <taxon>Viridiplantae</taxon>
        <taxon>Streptophyta</taxon>
        <taxon>Embryophyta</taxon>
        <taxon>Tracheophyta</taxon>
        <taxon>Spermatophyta</taxon>
        <taxon>Pinopsida</taxon>
        <taxon>Pinidae</taxon>
        <taxon>Conifers II</taxon>
        <taxon>Araucariales</taxon>
        <taxon>Araucariaceae</taxon>
        <taxon>Araucaria</taxon>
    </lineage>
</organism>
<feature type="domain" description="C2" evidence="2">
    <location>
        <begin position="1"/>
        <end position="110"/>
    </location>
</feature>
<dbReference type="InterPro" id="IPR044750">
    <property type="entry name" value="C2_SRC2/BAP"/>
</dbReference>
<dbReference type="SUPFAM" id="SSF49562">
    <property type="entry name" value="C2 domain (Calcium/lipid-binding domain, CaLB)"/>
    <property type="match status" value="1"/>
</dbReference>
<evidence type="ECO:0000256" key="1">
    <source>
        <dbReference type="SAM" id="MobiDB-lite"/>
    </source>
</evidence>
<proteinExistence type="predicted"/>
<feature type="compositionally biased region" description="Basic and acidic residues" evidence="1">
    <location>
        <begin position="35"/>
        <end position="49"/>
    </location>
</feature>
<name>A0A0D6R4K0_ARACU</name>
<evidence type="ECO:0000313" key="3">
    <source>
        <dbReference type="EMBL" id="JAG96820.1"/>
    </source>
</evidence>
<feature type="compositionally biased region" description="Low complexity" evidence="1">
    <location>
        <begin position="239"/>
        <end position="267"/>
    </location>
</feature>
<dbReference type="PANTHER" id="PTHR32246">
    <property type="entry name" value="INGRESSION PROTEIN FIC1"/>
    <property type="match status" value="1"/>
</dbReference>
<dbReference type="AlphaFoldDB" id="A0A0D6R4K0"/>
<dbReference type="Gene3D" id="2.60.40.150">
    <property type="entry name" value="C2 domain"/>
    <property type="match status" value="1"/>
</dbReference>
<dbReference type="EMBL" id="GCKF01036024">
    <property type="protein sequence ID" value="JAG96820.1"/>
    <property type="molecule type" value="Transcribed_RNA"/>
</dbReference>
<dbReference type="SMART" id="SM00239">
    <property type="entry name" value="C2"/>
    <property type="match status" value="1"/>
</dbReference>
<protein>
    <recommendedName>
        <fullName evidence="2">C2 domain-containing protein</fullName>
    </recommendedName>
</protein>
<dbReference type="InterPro" id="IPR000008">
    <property type="entry name" value="C2_dom"/>
</dbReference>
<dbReference type="Pfam" id="PF00168">
    <property type="entry name" value="C2"/>
    <property type="match status" value="1"/>
</dbReference>
<feature type="compositionally biased region" description="Pro residues" evidence="1">
    <location>
        <begin position="184"/>
        <end position="238"/>
    </location>
</feature>
<dbReference type="PROSITE" id="PS50004">
    <property type="entry name" value="C2"/>
    <property type="match status" value="1"/>
</dbReference>
<feature type="region of interest" description="Disordered" evidence="1">
    <location>
        <begin position="179"/>
        <end position="270"/>
    </location>
</feature>
<feature type="region of interest" description="Disordered" evidence="1">
    <location>
        <begin position="35"/>
        <end position="55"/>
    </location>
</feature>
<dbReference type="InterPro" id="IPR035892">
    <property type="entry name" value="C2_domain_sf"/>
</dbReference>
<dbReference type="GO" id="GO:0006952">
    <property type="term" value="P:defense response"/>
    <property type="evidence" value="ECO:0007669"/>
    <property type="project" value="InterPro"/>
</dbReference>
<sequence length="316" mass="32838">MATRTVEISLLSARDLNKVNLFTKTKAYAVAKISGDARSKQRTPADKENSTNPNWNYPMTFTVDDNLLQQGRLVLEVEIRVEGTFGDKEIGRVIAPLKEFVKSAGKSKGGGVEFVSYQVRKPSGKPKGTLNLSVKMGEAGEARNMPSSEGAFQYPSFPQAAAAPGSYGGASAAKADEPVMAYPAHPPPGSSTAYPPPGSSTAYPPPGSSTAYPPPGSSYAYPPPPPPHGGAYPPPPPQGYGYPPYQGGNPGYYQGYPPVVQPQQQPPRKNKMGMGLGAGLLGGALGGLLIGDMIGDSGGYDGGYDGGFGDGGDFGF</sequence>
<accession>A0A0D6R4K0</accession>
<dbReference type="PANTHER" id="PTHR32246:SF173">
    <property type="entry name" value="C2 DOMAIN-CONTAINING PROTEIN"/>
    <property type="match status" value="1"/>
</dbReference>
<evidence type="ECO:0000259" key="2">
    <source>
        <dbReference type="PROSITE" id="PS50004"/>
    </source>
</evidence>
<reference evidence="3" key="1">
    <citation type="submission" date="2015-03" db="EMBL/GenBank/DDBJ databases">
        <title>A transcriptome of Araucaria cunninghamii, an australian fine timber species.</title>
        <authorList>
            <person name="Jing Yi C.J.Y."/>
            <person name="Yin San L.Y.S."/>
            <person name="Abdul Karim S.S."/>
            <person name="Wan Azmi N.N."/>
            <person name="Hercus R.R."/>
            <person name="Croft L.L."/>
        </authorList>
    </citation>
    <scope>NUCLEOTIDE SEQUENCE</scope>
    <source>
        <strain evidence="3">MI0301</strain>
        <tissue evidence="3">Leaf</tissue>
    </source>
</reference>